<organism evidence="1 2">
    <name type="scientific">Escovopsis weberi</name>
    <dbReference type="NCBI Taxonomy" id="150374"/>
    <lineage>
        <taxon>Eukaryota</taxon>
        <taxon>Fungi</taxon>
        <taxon>Dikarya</taxon>
        <taxon>Ascomycota</taxon>
        <taxon>Pezizomycotina</taxon>
        <taxon>Sordariomycetes</taxon>
        <taxon>Hypocreomycetidae</taxon>
        <taxon>Hypocreales</taxon>
        <taxon>Hypocreaceae</taxon>
        <taxon>Escovopsis</taxon>
    </lineage>
</organism>
<evidence type="ECO:0000313" key="2">
    <source>
        <dbReference type="Proteomes" id="UP000053831"/>
    </source>
</evidence>
<keyword evidence="2" id="KW-1185">Reference proteome</keyword>
<dbReference type="STRING" id="150374.A0A0M8MZH7"/>
<protein>
    <recommendedName>
        <fullName evidence="3">NAD(P)-binding domain-containing protein</fullName>
    </recommendedName>
</protein>
<dbReference type="InterPro" id="IPR051604">
    <property type="entry name" value="Ergot_Alk_Oxidoreductase"/>
</dbReference>
<accession>A0A0M8MZH7</accession>
<gene>
    <name evidence="1" type="ORF">ESCO_002094</name>
</gene>
<reference evidence="1 2" key="1">
    <citation type="submission" date="2015-07" db="EMBL/GenBank/DDBJ databases">
        <title>The genome of the fungus Escovopsis weberi, a specialized disease agent of ant agriculture.</title>
        <authorList>
            <person name="de Man T.J."/>
            <person name="Stajich J.E."/>
            <person name="Kubicek C.P."/>
            <person name="Chenthamara K."/>
            <person name="Atanasova L."/>
            <person name="Druzhinina I.S."/>
            <person name="Birnbaum S."/>
            <person name="Barribeau S.M."/>
            <person name="Teiling C."/>
            <person name="Suen G."/>
            <person name="Currie C."/>
            <person name="Gerardo N.M."/>
        </authorList>
    </citation>
    <scope>NUCLEOTIDE SEQUENCE [LARGE SCALE GENOMIC DNA]</scope>
</reference>
<dbReference type="Gene3D" id="3.90.25.10">
    <property type="entry name" value="UDP-galactose 4-epimerase, domain 1"/>
    <property type="match status" value="1"/>
</dbReference>
<dbReference type="AlphaFoldDB" id="A0A0M8MZH7"/>
<dbReference type="Proteomes" id="UP000053831">
    <property type="component" value="Unassembled WGS sequence"/>
</dbReference>
<evidence type="ECO:0008006" key="3">
    <source>
        <dbReference type="Google" id="ProtNLM"/>
    </source>
</evidence>
<dbReference type="Gene3D" id="3.40.50.720">
    <property type="entry name" value="NAD(P)-binding Rossmann-like Domain"/>
    <property type="match status" value="1"/>
</dbReference>
<dbReference type="EMBL" id="LGSR01000006">
    <property type="protein sequence ID" value="KOS21978.1"/>
    <property type="molecule type" value="Genomic_DNA"/>
</dbReference>
<sequence>MRIAIIPASPKTGAATIRALLAAPLPPQTQIQGVYRDPSRAPAEFTARRELVAVRGDAADPDADSDPAHDAAGAVLAGADTVLAITPPGVEVRRVVVLSSVGAQHEDGVGEIRTNHAAEQVFSGARVPELAVVRCAYFMENWVTLQQTLRDERRPAISSTIAPADWRIPMVATRDVGAALAGALLGGGAAAVDDEGVGLPRTRTRIFELHGPRDYSPSDVRDALSDALGRDVLLHCVRRDELRAHLGAVFPAEQLDLWVEMAESLLPGGRLAPGTGDPGGAPVVRGTTGLRDALEEAVGAGL</sequence>
<dbReference type="InterPro" id="IPR036291">
    <property type="entry name" value="NAD(P)-bd_dom_sf"/>
</dbReference>
<evidence type="ECO:0000313" key="1">
    <source>
        <dbReference type="EMBL" id="KOS21978.1"/>
    </source>
</evidence>
<dbReference type="OrthoDB" id="419598at2759"/>
<dbReference type="PANTHER" id="PTHR43162">
    <property type="match status" value="1"/>
</dbReference>
<comment type="caution">
    <text evidence="1">The sequence shown here is derived from an EMBL/GenBank/DDBJ whole genome shotgun (WGS) entry which is preliminary data.</text>
</comment>
<proteinExistence type="predicted"/>
<dbReference type="SUPFAM" id="SSF51735">
    <property type="entry name" value="NAD(P)-binding Rossmann-fold domains"/>
    <property type="match status" value="1"/>
</dbReference>
<name>A0A0M8MZH7_ESCWE</name>
<dbReference type="PANTHER" id="PTHR43162:SF1">
    <property type="entry name" value="PRESTALK A DIFFERENTIATION PROTEIN A"/>
    <property type="match status" value="1"/>
</dbReference>